<dbReference type="SMART" id="SM00304">
    <property type="entry name" value="HAMP"/>
    <property type="match status" value="1"/>
</dbReference>
<reference evidence="4 5" key="1">
    <citation type="submission" date="2018-05" db="EMBL/GenBank/DDBJ databases">
        <title>A metagenomic window into the 2 km-deep terrestrial subsurface aquifer revealed taxonomically and functionally diverse microbial community comprising novel uncultured bacterial lineages.</title>
        <authorList>
            <person name="Kadnikov V.V."/>
            <person name="Mardanov A.V."/>
            <person name="Beletsky A.V."/>
            <person name="Banks D."/>
            <person name="Pimenov N.V."/>
            <person name="Frank Y.A."/>
            <person name="Karnachuk O.V."/>
            <person name="Ravin N.V."/>
        </authorList>
    </citation>
    <scope>NUCLEOTIDE SEQUENCE [LARGE SCALE GENOMIC DNA]</scope>
    <source>
        <strain evidence="4">BY5</strain>
    </source>
</reference>
<dbReference type="GO" id="GO:0016020">
    <property type="term" value="C:membrane"/>
    <property type="evidence" value="ECO:0007669"/>
    <property type="project" value="InterPro"/>
</dbReference>
<feature type="region of interest" description="Disordered" evidence="1">
    <location>
        <begin position="192"/>
        <end position="211"/>
    </location>
</feature>
<dbReference type="Gene3D" id="6.10.340.10">
    <property type="match status" value="1"/>
</dbReference>
<proteinExistence type="predicted"/>
<comment type="caution">
    <text evidence="4">The sequence shown here is derived from an EMBL/GenBank/DDBJ whole genome shotgun (WGS) entry which is preliminary data.</text>
</comment>
<keyword evidence="2" id="KW-0472">Membrane</keyword>
<feature type="domain" description="HAMP" evidence="3">
    <location>
        <begin position="88"/>
        <end position="140"/>
    </location>
</feature>
<keyword evidence="2" id="KW-1133">Transmembrane helix</keyword>
<evidence type="ECO:0000256" key="2">
    <source>
        <dbReference type="SAM" id="Phobius"/>
    </source>
</evidence>
<dbReference type="InterPro" id="IPR003660">
    <property type="entry name" value="HAMP_dom"/>
</dbReference>
<dbReference type="Pfam" id="PF00672">
    <property type="entry name" value="HAMP"/>
    <property type="match status" value="1"/>
</dbReference>
<evidence type="ECO:0000313" key="5">
    <source>
        <dbReference type="Proteomes" id="UP000252355"/>
    </source>
</evidence>
<keyword evidence="2" id="KW-0812">Transmembrane</keyword>
<dbReference type="PROSITE" id="PS50885">
    <property type="entry name" value="HAMP"/>
    <property type="match status" value="1"/>
</dbReference>
<name>A0A367ZJG2_9BACT</name>
<dbReference type="SUPFAM" id="SSF158472">
    <property type="entry name" value="HAMP domain-like"/>
    <property type="match status" value="1"/>
</dbReference>
<organism evidence="4 5">
    <name type="scientific">Candidatus Ozemobacter sibiricus</name>
    <dbReference type="NCBI Taxonomy" id="2268124"/>
    <lineage>
        <taxon>Bacteria</taxon>
        <taxon>Candidatus Ozemobacteria</taxon>
        <taxon>Candidatus Ozemobacterales</taxon>
        <taxon>Candidatus Ozemobacteraceae</taxon>
        <taxon>Candidatus Ozemobacter</taxon>
    </lineage>
</organism>
<evidence type="ECO:0000256" key="1">
    <source>
        <dbReference type="SAM" id="MobiDB-lite"/>
    </source>
</evidence>
<accession>A0A367ZJG2</accession>
<evidence type="ECO:0000313" key="4">
    <source>
        <dbReference type="EMBL" id="RCK77869.1"/>
    </source>
</evidence>
<keyword evidence="4" id="KW-0449">Lipoprotein</keyword>
<feature type="transmembrane region" description="Helical" evidence="2">
    <location>
        <begin position="63"/>
        <end position="86"/>
    </location>
</feature>
<dbReference type="EMBL" id="QOQW01000031">
    <property type="protein sequence ID" value="RCK77869.1"/>
    <property type="molecule type" value="Genomic_DNA"/>
</dbReference>
<sequence length="211" mass="23625">MAKHRRRTFLIKTGLQLRYMGVIVSTMLLVAFGVGWIIYSTSWNRIVGTPDLTIDKLAEIFDAVNAILIKWVAIFIVVIASLSVFVSHKIAGPVYRFERSAKVIASGDLTQRVRLRHGDELRELQDAFNTMTDALCEMVKKDREVIQRLVVAGNRLNETLKKNKQDPQAIEAVARDLYGIIEELRKVTKGFKIDPDPARAAGDSEADGTPS</sequence>
<feature type="transmembrane region" description="Helical" evidence="2">
    <location>
        <begin position="21"/>
        <end position="43"/>
    </location>
</feature>
<dbReference type="GO" id="GO:0007165">
    <property type="term" value="P:signal transduction"/>
    <property type="evidence" value="ECO:0007669"/>
    <property type="project" value="InterPro"/>
</dbReference>
<evidence type="ECO:0000259" key="3">
    <source>
        <dbReference type="PROSITE" id="PS50885"/>
    </source>
</evidence>
<gene>
    <name evidence="4" type="ORF">OZSIB_2028</name>
</gene>
<protein>
    <submittedName>
        <fullName evidence="4">Lipoprotein signal peptidase</fullName>
    </submittedName>
</protein>
<dbReference type="AlphaFoldDB" id="A0A367ZJG2"/>
<dbReference type="Proteomes" id="UP000252355">
    <property type="component" value="Unassembled WGS sequence"/>
</dbReference>
<dbReference type="CDD" id="cd06225">
    <property type="entry name" value="HAMP"/>
    <property type="match status" value="1"/>
</dbReference>